<protein>
    <recommendedName>
        <fullName evidence="2">Phosphomevalonate dehydratase small subunit-like domain-containing protein</fullName>
    </recommendedName>
</protein>
<keyword evidence="4" id="KW-1185">Reference proteome</keyword>
<dbReference type="Proteomes" id="UP000494115">
    <property type="component" value="Unassembled WGS sequence"/>
</dbReference>
<dbReference type="Pfam" id="PF01989">
    <property type="entry name" value="AcnX_swivel_put"/>
    <property type="match status" value="1"/>
</dbReference>
<dbReference type="RefSeq" id="WP_175104274.1">
    <property type="nucleotide sequence ID" value="NZ_CADIKM010000005.1"/>
</dbReference>
<accession>A0A6S7BBR8</accession>
<reference evidence="3 4" key="1">
    <citation type="submission" date="2020-04" db="EMBL/GenBank/DDBJ databases">
        <authorList>
            <person name="De Canck E."/>
        </authorList>
    </citation>
    <scope>NUCLEOTIDE SEQUENCE [LARGE SCALE GENOMIC DNA]</scope>
    <source>
        <strain evidence="3 4">LMG 28138</strain>
    </source>
</reference>
<evidence type="ECO:0000313" key="4">
    <source>
        <dbReference type="Proteomes" id="UP000494115"/>
    </source>
</evidence>
<sequence>MSDRVLTARHAMGRKVSGEALVANDGFSARYDLNRLRGVFSRPTHKLAGQSYVGRILVLDTAKGGVASAWMLNEMQSRDMVPLAIVFNSVNPILVQGAALGGISMLAGFDEDVTAAVPHGAIVEIDPQARTLRVIGTAQGGADAGSQAAGAHGPAGAQAESKVRFL</sequence>
<evidence type="ECO:0000259" key="2">
    <source>
        <dbReference type="Pfam" id="PF01989"/>
    </source>
</evidence>
<name>A0A6S7BBR8_9BURK</name>
<dbReference type="EMBL" id="CADIKM010000005">
    <property type="protein sequence ID" value="CAB3783614.1"/>
    <property type="molecule type" value="Genomic_DNA"/>
</dbReference>
<gene>
    <name evidence="3" type="ORF">LMG28138_01676</name>
</gene>
<keyword evidence="1" id="KW-0456">Lyase</keyword>
<dbReference type="AlphaFoldDB" id="A0A6S7BBR8"/>
<proteinExistence type="predicted"/>
<organism evidence="3 4">
    <name type="scientific">Pararobbsia alpina</name>
    <dbReference type="NCBI Taxonomy" id="621374"/>
    <lineage>
        <taxon>Bacteria</taxon>
        <taxon>Pseudomonadati</taxon>
        <taxon>Pseudomonadota</taxon>
        <taxon>Betaproteobacteria</taxon>
        <taxon>Burkholderiales</taxon>
        <taxon>Burkholderiaceae</taxon>
        <taxon>Pararobbsia</taxon>
    </lineage>
</organism>
<dbReference type="SUPFAM" id="SSF52016">
    <property type="entry name" value="LeuD/IlvD-like"/>
    <property type="match status" value="1"/>
</dbReference>
<feature type="domain" description="Phosphomevalonate dehydratase small subunit-like" evidence="2">
    <location>
        <begin position="27"/>
        <end position="105"/>
    </location>
</feature>
<dbReference type="InterPro" id="IPR002840">
    <property type="entry name" value="PMDh-S-like_dom"/>
</dbReference>
<dbReference type="Gene3D" id="3.50.30.10">
    <property type="entry name" value="Phosphohistidine domain"/>
    <property type="match status" value="1"/>
</dbReference>
<evidence type="ECO:0000313" key="3">
    <source>
        <dbReference type="EMBL" id="CAB3783614.1"/>
    </source>
</evidence>
<evidence type="ECO:0000256" key="1">
    <source>
        <dbReference type="ARBA" id="ARBA00023239"/>
    </source>
</evidence>
<dbReference type="GO" id="GO:0016829">
    <property type="term" value="F:lyase activity"/>
    <property type="evidence" value="ECO:0007669"/>
    <property type="project" value="UniProtKB-KW"/>
</dbReference>